<keyword evidence="2" id="KW-0916">Viral movement protein</keyword>
<accession>L7RGF7</accession>
<dbReference type="EMBL" id="JX879088">
    <property type="protein sequence ID" value="AGC04689.1"/>
    <property type="molecule type" value="Genomic_RNA"/>
</dbReference>
<reference evidence="4" key="1">
    <citation type="submission" date="2012-09" db="EMBL/GenBank/DDBJ databases">
        <title>A novel virus infecting Cucumis melo is a member of carmovirus from India.</title>
        <authorList>
            <person name="Nagateja N."/>
            <person name="Gopinath K."/>
        </authorList>
    </citation>
    <scope>NUCLEOTIDE SEQUENCE</scope>
    <source>
        <strain evidence="4">Hyd</strain>
    </source>
</reference>
<evidence type="ECO:0000256" key="2">
    <source>
        <dbReference type="ARBA" id="ARBA00023031"/>
    </source>
</evidence>
<evidence type="ECO:0000256" key="1">
    <source>
        <dbReference type="ARBA" id="ARBA00022448"/>
    </source>
</evidence>
<dbReference type="Pfam" id="PF05318">
    <property type="entry name" value="Tombus_movement"/>
    <property type="match status" value="1"/>
</dbReference>
<dbReference type="InterPro" id="IPR007982">
    <property type="entry name" value="Tombusvirus_movement"/>
</dbReference>
<organismHost>
    <name type="scientific">Cucumis sativus</name>
    <name type="common">Cucumber</name>
    <dbReference type="NCBI Taxonomy" id="3659"/>
</organismHost>
<keyword evidence="1" id="KW-0813">Transport</keyword>
<evidence type="ECO:0000256" key="3">
    <source>
        <dbReference type="SAM" id="MobiDB-lite"/>
    </source>
</evidence>
<organism evidence="4">
    <name type="scientific">Melon necrotic spot virus</name>
    <name type="common">MNSV</name>
    <dbReference type="NCBI Taxonomy" id="11987"/>
    <lineage>
        <taxon>Viruses</taxon>
        <taxon>Riboviria</taxon>
        <taxon>Orthornavirae</taxon>
        <taxon>Kitrinoviricota</taxon>
        <taxon>Tolucaviricetes</taxon>
        <taxon>Tolivirales</taxon>
        <taxon>Tombusviridae</taxon>
        <taxon>Procedovirinae</taxon>
        <taxon>Gammacarmovirus</taxon>
        <taxon>Gammacarmovirus melonis</taxon>
    </lineage>
</organism>
<feature type="compositionally biased region" description="Polar residues" evidence="3">
    <location>
        <begin position="1"/>
        <end position="14"/>
    </location>
</feature>
<feature type="region of interest" description="Disordered" evidence="3">
    <location>
        <begin position="1"/>
        <end position="35"/>
    </location>
</feature>
<gene>
    <name evidence="4" type="primary">MP-1</name>
</gene>
<name>L7RGF7_MNSV</name>
<sequence length="67" mass="7339">MDAQRTVDQTNSRGRSQEKSNSDKVGNSKTSMGRKIANDAISESKQGVMGASVYIADQIKVKINFNF</sequence>
<dbReference type="GO" id="GO:0046740">
    <property type="term" value="P:transport of virus in host, cell to cell"/>
    <property type="evidence" value="ECO:0007669"/>
    <property type="project" value="UniProtKB-KW"/>
</dbReference>
<protein>
    <submittedName>
        <fullName evidence="4">p7A</fullName>
    </submittedName>
</protein>
<evidence type="ECO:0000313" key="4">
    <source>
        <dbReference type="EMBL" id="AGC04689.1"/>
    </source>
</evidence>
<organismHost>
    <name type="scientific">Cucumis melo</name>
    <name type="common">Muskmelon</name>
    <dbReference type="NCBI Taxonomy" id="3656"/>
</organismHost>
<proteinExistence type="predicted"/>